<dbReference type="PROSITE" id="PS51071">
    <property type="entry name" value="HTH_RPIR"/>
    <property type="match status" value="1"/>
</dbReference>
<dbReference type="InterPro" id="IPR001347">
    <property type="entry name" value="SIS_dom"/>
</dbReference>
<dbReference type="InterPro" id="IPR036388">
    <property type="entry name" value="WH-like_DNA-bd_sf"/>
</dbReference>
<dbReference type="RefSeq" id="WP_111196199.1">
    <property type="nucleotide sequence ID" value="NZ_QKVK01000001.1"/>
</dbReference>
<dbReference type="CDD" id="cd05013">
    <property type="entry name" value="SIS_RpiR"/>
    <property type="match status" value="1"/>
</dbReference>
<dbReference type="PANTHER" id="PTHR30514:SF18">
    <property type="entry name" value="RPIR-FAMILY TRANSCRIPTIONAL REGULATOR"/>
    <property type="match status" value="1"/>
</dbReference>
<keyword evidence="6" id="KW-1185">Reference proteome</keyword>
<gene>
    <name evidence="5" type="ORF">DK847_03515</name>
</gene>
<proteinExistence type="predicted"/>
<dbReference type="Pfam" id="PF01380">
    <property type="entry name" value="SIS"/>
    <property type="match status" value="1"/>
</dbReference>
<dbReference type="InterPro" id="IPR000281">
    <property type="entry name" value="HTH_RpiR"/>
</dbReference>
<dbReference type="Gene3D" id="3.40.50.10490">
    <property type="entry name" value="Glucose-6-phosphate isomerase like protein, domain 1"/>
    <property type="match status" value="1"/>
</dbReference>
<evidence type="ECO:0000256" key="3">
    <source>
        <dbReference type="ARBA" id="ARBA00023163"/>
    </source>
</evidence>
<dbReference type="EMBL" id="QKVK01000001">
    <property type="protein sequence ID" value="PZF78871.1"/>
    <property type="molecule type" value="Genomic_DNA"/>
</dbReference>
<dbReference type="InterPro" id="IPR035472">
    <property type="entry name" value="RpiR-like_SIS"/>
</dbReference>
<evidence type="ECO:0000259" key="4">
    <source>
        <dbReference type="PROSITE" id="PS51071"/>
    </source>
</evidence>
<dbReference type="SUPFAM" id="SSF53697">
    <property type="entry name" value="SIS domain"/>
    <property type="match status" value="1"/>
</dbReference>
<dbReference type="AlphaFoldDB" id="A0A2W2AUL0"/>
<keyword evidence="1" id="KW-0805">Transcription regulation</keyword>
<evidence type="ECO:0000256" key="1">
    <source>
        <dbReference type="ARBA" id="ARBA00023015"/>
    </source>
</evidence>
<dbReference type="Proteomes" id="UP000248795">
    <property type="component" value="Unassembled WGS sequence"/>
</dbReference>
<dbReference type="PANTHER" id="PTHR30514">
    <property type="entry name" value="GLUCOKINASE"/>
    <property type="match status" value="1"/>
</dbReference>
<feature type="domain" description="HTH rpiR-type" evidence="4">
    <location>
        <begin position="7"/>
        <end position="83"/>
    </location>
</feature>
<dbReference type="GO" id="GO:0003700">
    <property type="term" value="F:DNA-binding transcription factor activity"/>
    <property type="evidence" value="ECO:0007669"/>
    <property type="project" value="InterPro"/>
</dbReference>
<dbReference type="SUPFAM" id="SSF46689">
    <property type="entry name" value="Homeodomain-like"/>
    <property type="match status" value="1"/>
</dbReference>
<name>A0A2W2AUL0_9HYPH</name>
<dbReference type="GO" id="GO:0097367">
    <property type="term" value="F:carbohydrate derivative binding"/>
    <property type="evidence" value="ECO:0007669"/>
    <property type="project" value="InterPro"/>
</dbReference>
<accession>A0A2W2AUL0</accession>
<dbReference type="InterPro" id="IPR046348">
    <property type="entry name" value="SIS_dom_sf"/>
</dbReference>
<keyword evidence="3" id="KW-0804">Transcription</keyword>
<dbReference type="InterPro" id="IPR009057">
    <property type="entry name" value="Homeodomain-like_sf"/>
</dbReference>
<keyword evidence="2" id="KW-0238">DNA-binding</keyword>
<dbReference type="InterPro" id="IPR047640">
    <property type="entry name" value="RpiR-like"/>
</dbReference>
<dbReference type="GO" id="GO:0003677">
    <property type="term" value="F:DNA binding"/>
    <property type="evidence" value="ECO:0007669"/>
    <property type="project" value="UniProtKB-KW"/>
</dbReference>
<reference evidence="6" key="1">
    <citation type="submission" date="2018-06" db="EMBL/GenBank/DDBJ databases">
        <title>Aestuariibacter litoralis strain KCTC 52945T.</title>
        <authorList>
            <person name="Li X."/>
            <person name="Salam N."/>
            <person name="Li J.-L."/>
            <person name="Chen Y.-M."/>
            <person name="Yang Z.-W."/>
            <person name="Zhang L.-Y."/>
            <person name="Han M.-X."/>
            <person name="Xiao M."/>
            <person name="Li W.-J."/>
        </authorList>
    </citation>
    <scope>NUCLEOTIDE SEQUENCE [LARGE SCALE GENOMIC DNA]</scope>
    <source>
        <strain evidence="6">KCTC 52945</strain>
    </source>
</reference>
<evidence type="ECO:0000313" key="6">
    <source>
        <dbReference type="Proteomes" id="UP000248795"/>
    </source>
</evidence>
<dbReference type="Gene3D" id="1.10.10.10">
    <property type="entry name" value="Winged helix-like DNA-binding domain superfamily/Winged helix DNA-binding domain"/>
    <property type="match status" value="1"/>
</dbReference>
<organism evidence="5 6">
    <name type="scientific">Aestuariivirga litoralis</name>
    <dbReference type="NCBI Taxonomy" id="2650924"/>
    <lineage>
        <taxon>Bacteria</taxon>
        <taxon>Pseudomonadati</taxon>
        <taxon>Pseudomonadota</taxon>
        <taxon>Alphaproteobacteria</taxon>
        <taxon>Hyphomicrobiales</taxon>
        <taxon>Aestuariivirgaceae</taxon>
        <taxon>Aestuariivirga</taxon>
    </lineage>
</organism>
<evidence type="ECO:0000256" key="2">
    <source>
        <dbReference type="ARBA" id="ARBA00023125"/>
    </source>
</evidence>
<evidence type="ECO:0000313" key="5">
    <source>
        <dbReference type="EMBL" id="PZF78871.1"/>
    </source>
</evidence>
<comment type="caution">
    <text evidence="5">The sequence shown here is derived from an EMBL/GenBank/DDBJ whole genome shotgun (WGS) entry which is preliminary data.</text>
</comment>
<sequence length="288" mass="31686">MPPQRATTVAERLRLMSGELTAAERKLMAALFANYPMAGLGSISDFAREADVSTPSVLRLAKKLGFSGFPAFQEDLRSELSAQLQNPISKHDRWAAEAPDTHILNTFATAAMENLSGSLKLMDHRAFDAIVALLADRKRQVHIAGGRITGAIATYLYTHLQMARPGVSLVPSTQSFWPQYLLDIGRNDVLLFFDIRRYDARMLDFAASAKERGAKVVLITDQWISPIARLAVHSLPLRIEAPSSWDSNIVPLFLAEALVAATVNASWRETEARIAELEALSDSGKRGK</sequence>
<dbReference type="Pfam" id="PF01418">
    <property type="entry name" value="HTH_6"/>
    <property type="match status" value="1"/>
</dbReference>
<dbReference type="GO" id="GO:1901135">
    <property type="term" value="P:carbohydrate derivative metabolic process"/>
    <property type="evidence" value="ECO:0007669"/>
    <property type="project" value="InterPro"/>
</dbReference>
<protein>
    <submittedName>
        <fullName evidence="5">RpiR family transcriptional regulator</fullName>
    </submittedName>
</protein>